<feature type="non-terminal residue" evidence="1">
    <location>
        <position position="1"/>
    </location>
</feature>
<organism evidence="1 2">
    <name type="scientific">Cirrhinus mrigala</name>
    <name type="common">Mrigala</name>
    <dbReference type="NCBI Taxonomy" id="683832"/>
    <lineage>
        <taxon>Eukaryota</taxon>
        <taxon>Metazoa</taxon>
        <taxon>Chordata</taxon>
        <taxon>Craniata</taxon>
        <taxon>Vertebrata</taxon>
        <taxon>Euteleostomi</taxon>
        <taxon>Actinopterygii</taxon>
        <taxon>Neopterygii</taxon>
        <taxon>Teleostei</taxon>
        <taxon>Ostariophysi</taxon>
        <taxon>Cypriniformes</taxon>
        <taxon>Cyprinidae</taxon>
        <taxon>Labeoninae</taxon>
        <taxon>Labeonini</taxon>
        <taxon>Cirrhinus</taxon>
    </lineage>
</organism>
<sequence>ALVSMSCLEGVVVPELSPEGTPVSKPNSKRDSVYKGIPESLEVHKCPPWVTPTFSSAVIWQPLRSPSVLYLLPLYIGVTTRGPLSRTPPQPVNPATPPWLLASSSLLLPRPSYASGLHSSSLRLHLDPL</sequence>
<gene>
    <name evidence="1" type="ORF">M9458_008908</name>
</gene>
<name>A0ABD0RAD7_CIRMR</name>
<feature type="non-terminal residue" evidence="1">
    <location>
        <position position="129"/>
    </location>
</feature>
<reference evidence="1 2" key="1">
    <citation type="submission" date="2024-05" db="EMBL/GenBank/DDBJ databases">
        <title>Genome sequencing and assembly of Indian major carp, Cirrhinus mrigala (Hamilton, 1822).</title>
        <authorList>
            <person name="Mohindra V."/>
            <person name="Chowdhury L.M."/>
            <person name="Lal K."/>
            <person name="Jena J.K."/>
        </authorList>
    </citation>
    <scope>NUCLEOTIDE SEQUENCE [LARGE SCALE GENOMIC DNA]</scope>
    <source>
        <strain evidence="1">CM1030</strain>
        <tissue evidence="1">Blood</tissue>
    </source>
</reference>
<proteinExistence type="predicted"/>
<evidence type="ECO:0000313" key="2">
    <source>
        <dbReference type="Proteomes" id="UP001529510"/>
    </source>
</evidence>
<protein>
    <submittedName>
        <fullName evidence="1">Uncharacterized protein</fullName>
    </submittedName>
</protein>
<dbReference type="Proteomes" id="UP001529510">
    <property type="component" value="Unassembled WGS sequence"/>
</dbReference>
<comment type="caution">
    <text evidence="1">The sequence shown here is derived from an EMBL/GenBank/DDBJ whole genome shotgun (WGS) entry which is preliminary data.</text>
</comment>
<accession>A0ABD0RAD7</accession>
<dbReference type="EMBL" id="JAMKFB020000004">
    <property type="protein sequence ID" value="KAL0195336.1"/>
    <property type="molecule type" value="Genomic_DNA"/>
</dbReference>
<dbReference type="AlphaFoldDB" id="A0ABD0RAD7"/>
<evidence type="ECO:0000313" key="1">
    <source>
        <dbReference type="EMBL" id="KAL0195336.1"/>
    </source>
</evidence>
<keyword evidence="2" id="KW-1185">Reference proteome</keyword>